<evidence type="ECO:0000313" key="1">
    <source>
        <dbReference type="EMBL" id="BCJ97368.1"/>
    </source>
</evidence>
<dbReference type="CDD" id="cd10451">
    <property type="entry name" value="GIY-YIG_LuxR_like"/>
    <property type="match status" value="1"/>
</dbReference>
<dbReference type="InterPro" id="IPR035901">
    <property type="entry name" value="GIY-YIG_endonuc_sf"/>
</dbReference>
<evidence type="ECO:0000313" key="2">
    <source>
        <dbReference type="Proteomes" id="UP000515703"/>
    </source>
</evidence>
<dbReference type="EMBL" id="AP023368">
    <property type="protein sequence ID" value="BCJ97368.1"/>
    <property type="molecule type" value="Genomic_DNA"/>
</dbReference>
<dbReference type="Gene3D" id="3.40.1440.10">
    <property type="entry name" value="GIY-YIG endonuclease"/>
    <property type="match status" value="1"/>
</dbReference>
<keyword evidence="2" id="KW-1185">Reference proteome</keyword>
<reference evidence="1 2" key="1">
    <citation type="submission" date="2020-08" db="EMBL/GenBank/DDBJ databases">
        <title>Draft genome sequencing of an Anaerocolumna strain isolated from anoxic soil subjected to BSD treatment.</title>
        <authorList>
            <person name="Uek A."/>
            <person name="Tonouchi A."/>
        </authorList>
    </citation>
    <scope>NUCLEOTIDE SEQUENCE [LARGE SCALE GENOMIC DNA]</scope>
    <source>
        <strain evidence="1 2">CTTW</strain>
    </source>
</reference>
<dbReference type="Proteomes" id="UP000515703">
    <property type="component" value="Chromosome"/>
</dbReference>
<dbReference type="AlphaFoldDB" id="A0A7I8DFV0"/>
<protein>
    <recommendedName>
        <fullName evidence="3">GIY-YIG nuclease family protein</fullName>
    </recommendedName>
</protein>
<gene>
    <name evidence="1" type="ORF">bsdcttw_04090</name>
</gene>
<evidence type="ECO:0008006" key="3">
    <source>
        <dbReference type="Google" id="ProtNLM"/>
    </source>
</evidence>
<proteinExistence type="predicted"/>
<accession>A0A7I8DFV0</accession>
<dbReference type="KEGG" id="acht:bsdcttw_04090"/>
<sequence length="116" mass="13864">MDRRKELKSQYKDLKPDMGMYLIRCEETKKYHLETTKNLKGHMNGAAFKLETGNHPVRELQKEWKALGKDKFSVEIAEHLEYKEDAEDSYYDQELLLMKMLWEEKLKEEGLTAYSK</sequence>
<name>A0A7I8DFV0_9FIRM</name>
<organism evidence="1 2">
    <name type="scientific">Anaerocolumna chitinilytica</name>
    <dbReference type="NCBI Taxonomy" id="1727145"/>
    <lineage>
        <taxon>Bacteria</taxon>
        <taxon>Bacillati</taxon>
        <taxon>Bacillota</taxon>
        <taxon>Clostridia</taxon>
        <taxon>Lachnospirales</taxon>
        <taxon>Lachnospiraceae</taxon>
        <taxon>Anaerocolumna</taxon>
    </lineage>
</organism>
<reference evidence="1 2" key="2">
    <citation type="submission" date="2020-08" db="EMBL/GenBank/DDBJ databases">
        <authorList>
            <person name="Ueki A."/>
            <person name="Tonouchi A."/>
        </authorList>
    </citation>
    <scope>NUCLEOTIDE SEQUENCE [LARGE SCALE GENOMIC DNA]</scope>
    <source>
        <strain evidence="1 2">CTTW</strain>
    </source>
</reference>